<evidence type="ECO:0000256" key="1">
    <source>
        <dbReference type="ARBA" id="ARBA00010936"/>
    </source>
</evidence>
<feature type="active site" description="Proton donor/acceptor" evidence="6">
    <location>
        <position position="188"/>
    </location>
</feature>
<reference evidence="7 8" key="1">
    <citation type="journal article" date="2017" name="BMC Genomics">
        <title>Genomic analysis of methanogenic archaea reveals a shift towards energy conservation.</title>
        <authorList>
            <person name="Gilmore S.P."/>
            <person name="Henske J.K."/>
            <person name="Sexton J.A."/>
            <person name="Solomon K.V."/>
            <person name="Seppala S."/>
            <person name="Yoo J.I."/>
            <person name="Huyett L.M."/>
            <person name="Pressman A."/>
            <person name="Cogan J.Z."/>
            <person name="Kivenson V."/>
            <person name="Peng X."/>
            <person name="Tan Y."/>
            <person name="Valentine D.L."/>
            <person name="O'Malley M.A."/>
        </authorList>
    </citation>
    <scope>NUCLEOTIDE SEQUENCE [LARGE SCALE GENOMIC DNA]</scope>
    <source>
        <strain evidence="7 8">M.o.H.</strain>
    </source>
</reference>
<dbReference type="InterPro" id="IPR013785">
    <property type="entry name" value="Aldolase_TIM"/>
</dbReference>
<keyword evidence="4 6" id="KW-0704">Schiff base</keyword>
<keyword evidence="3 6" id="KW-0456">Lyase</keyword>
<dbReference type="GO" id="GO:0004139">
    <property type="term" value="F:deoxyribose-phosphate aldolase activity"/>
    <property type="evidence" value="ECO:0007669"/>
    <property type="project" value="UniProtKB-UniRule"/>
</dbReference>
<dbReference type="Gene3D" id="3.20.20.70">
    <property type="entry name" value="Aldolase class I"/>
    <property type="match status" value="1"/>
</dbReference>
<evidence type="ECO:0000256" key="4">
    <source>
        <dbReference type="ARBA" id="ARBA00023270"/>
    </source>
</evidence>
<evidence type="ECO:0000256" key="5">
    <source>
        <dbReference type="ARBA" id="ARBA00048791"/>
    </source>
</evidence>
<comment type="caution">
    <text evidence="7">The sequence shown here is derived from an EMBL/GenBank/DDBJ whole genome shotgun (WGS) entry which is preliminary data.</text>
</comment>
<sequence length="234" mass="25224">MINLVESPEKIAEIIDHTNLKADTRVENIKKLCNEAKSYGFASVCVNPANVELCADFLKDSDVNICTVISFPLGANTSKIKFFETKDAVQHGACEIDMVMNIGALKSGLEETVKTDIEGVITAAEDNIVKVIIETALLTKEEKILACEIVKDAGANFVKTSTGFGYPGATVEDVFLIKKTVGPQIGIKASGGIRNIKTVFDMVKAGATRIGTSSGVKIMEELFKLNHGMEPPKR</sequence>
<dbReference type="GO" id="GO:0016052">
    <property type="term" value="P:carbohydrate catabolic process"/>
    <property type="evidence" value="ECO:0007669"/>
    <property type="project" value="TreeGrafter"/>
</dbReference>
<dbReference type="EMBL" id="LMVM01000001">
    <property type="protein sequence ID" value="PAV06124.1"/>
    <property type="molecule type" value="Genomic_DNA"/>
</dbReference>
<dbReference type="NCBIfam" id="TIGR00126">
    <property type="entry name" value="deoC"/>
    <property type="match status" value="1"/>
</dbReference>
<keyword evidence="2 6" id="KW-0963">Cytoplasm</keyword>
<comment type="subcellular location">
    <subcellularLocation>
        <location evidence="6">Cytoplasm</location>
    </subcellularLocation>
</comment>
<comment type="catalytic activity">
    <reaction evidence="5 6">
        <text>2-deoxy-D-ribose 5-phosphate = D-glyceraldehyde 3-phosphate + acetaldehyde</text>
        <dbReference type="Rhea" id="RHEA:12821"/>
        <dbReference type="ChEBI" id="CHEBI:15343"/>
        <dbReference type="ChEBI" id="CHEBI:59776"/>
        <dbReference type="ChEBI" id="CHEBI:62877"/>
        <dbReference type="EC" id="4.1.2.4"/>
    </reaction>
</comment>
<dbReference type="CDD" id="cd00959">
    <property type="entry name" value="DeoC"/>
    <property type="match status" value="1"/>
</dbReference>
<name>A0A2A2HA52_METBR</name>
<dbReference type="GO" id="GO:0006018">
    <property type="term" value="P:2-deoxyribose 1-phosphate catabolic process"/>
    <property type="evidence" value="ECO:0007669"/>
    <property type="project" value="UniProtKB-UniRule"/>
</dbReference>
<evidence type="ECO:0000256" key="3">
    <source>
        <dbReference type="ARBA" id="ARBA00023239"/>
    </source>
</evidence>
<feature type="active site" description="Proton donor/acceptor" evidence="6">
    <location>
        <position position="97"/>
    </location>
</feature>
<dbReference type="Proteomes" id="UP000217784">
    <property type="component" value="Unassembled WGS sequence"/>
</dbReference>
<comment type="function">
    <text evidence="6">Catalyzes a reversible aldol reaction between acetaldehyde and D-glyceraldehyde 3-phosphate to generate 2-deoxy-D-ribose 5-phosphate.</text>
</comment>
<dbReference type="InterPro" id="IPR011343">
    <property type="entry name" value="DeoC"/>
</dbReference>
<comment type="pathway">
    <text evidence="6">Carbohydrate degradation; 2-deoxy-D-ribose 1-phosphate degradation; D-glyceraldehyde 3-phosphate and acetaldehyde from 2-deoxy-alpha-D-ribose 1-phosphate: step 2/2.</text>
</comment>
<dbReference type="AlphaFoldDB" id="A0A2A2HA52"/>
<dbReference type="EC" id="4.1.2.4" evidence="6"/>
<evidence type="ECO:0000256" key="2">
    <source>
        <dbReference type="ARBA" id="ARBA00022490"/>
    </source>
</evidence>
<dbReference type="SUPFAM" id="SSF51569">
    <property type="entry name" value="Aldolase"/>
    <property type="match status" value="1"/>
</dbReference>
<evidence type="ECO:0000313" key="8">
    <source>
        <dbReference type="Proteomes" id="UP000217784"/>
    </source>
</evidence>
<dbReference type="Pfam" id="PF01791">
    <property type="entry name" value="DeoC"/>
    <property type="match status" value="1"/>
</dbReference>
<dbReference type="SMART" id="SM01133">
    <property type="entry name" value="DeoC"/>
    <property type="match status" value="1"/>
</dbReference>
<dbReference type="OrthoDB" id="31145at2157"/>
<accession>A0A2A2HA52</accession>
<evidence type="ECO:0000256" key="6">
    <source>
        <dbReference type="HAMAP-Rule" id="MF_00114"/>
    </source>
</evidence>
<proteinExistence type="inferred from homology"/>
<dbReference type="GO" id="GO:0009264">
    <property type="term" value="P:deoxyribonucleotide catabolic process"/>
    <property type="evidence" value="ECO:0007669"/>
    <property type="project" value="UniProtKB-UniRule"/>
</dbReference>
<dbReference type="RefSeq" id="WP_069583568.1">
    <property type="nucleotide sequence ID" value="NZ_LMVM01000001.1"/>
</dbReference>
<protein>
    <recommendedName>
        <fullName evidence="6">Deoxyribose-phosphate aldolase</fullName>
        <shortName evidence="6">DERA</shortName>
        <ecNumber evidence="6">4.1.2.4</ecNumber>
    </recommendedName>
    <alternativeName>
        <fullName evidence="6">2-deoxy-D-ribose 5-phosphate aldolase</fullName>
    </alternativeName>
    <alternativeName>
        <fullName evidence="6">Phosphodeoxyriboaldolase</fullName>
        <shortName evidence="6">Deoxyriboaldolase</shortName>
    </alternativeName>
</protein>
<dbReference type="InterPro" id="IPR028581">
    <property type="entry name" value="DeoC_typeI"/>
</dbReference>
<dbReference type="InterPro" id="IPR002915">
    <property type="entry name" value="DeoC/FbaB/LacD_aldolase"/>
</dbReference>
<dbReference type="UniPathway" id="UPA00002">
    <property type="reaction ID" value="UER00468"/>
</dbReference>
<dbReference type="PANTHER" id="PTHR10889:SF1">
    <property type="entry name" value="DEOXYRIBOSE-PHOSPHATE ALDOLASE"/>
    <property type="match status" value="1"/>
</dbReference>
<dbReference type="PIRSF" id="PIRSF001357">
    <property type="entry name" value="DeoC"/>
    <property type="match status" value="1"/>
</dbReference>
<evidence type="ECO:0000313" key="7">
    <source>
        <dbReference type="EMBL" id="PAV06124.1"/>
    </source>
</evidence>
<organism evidence="7 8">
    <name type="scientific">Methanobacterium bryantii</name>
    <dbReference type="NCBI Taxonomy" id="2161"/>
    <lineage>
        <taxon>Archaea</taxon>
        <taxon>Methanobacteriati</taxon>
        <taxon>Methanobacteriota</taxon>
        <taxon>Methanomada group</taxon>
        <taxon>Methanobacteria</taxon>
        <taxon>Methanobacteriales</taxon>
        <taxon>Methanobacteriaceae</taxon>
        <taxon>Methanobacterium</taxon>
    </lineage>
</organism>
<dbReference type="HAMAP" id="MF_00114">
    <property type="entry name" value="DeoC_type1"/>
    <property type="match status" value="1"/>
</dbReference>
<gene>
    <name evidence="6" type="primary">deoC</name>
    <name evidence="7" type="ORF">ASJ80_14930</name>
</gene>
<dbReference type="FunFam" id="3.20.20.70:FF:000044">
    <property type="entry name" value="Deoxyribose-phosphate aldolase"/>
    <property type="match status" value="1"/>
</dbReference>
<feature type="active site" description="Schiff-base intermediate with acetaldehyde" evidence="6">
    <location>
        <position position="159"/>
    </location>
</feature>
<keyword evidence="8" id="KW-1185">Reference proteome</keyword>
<dbReference type="GO" id="GO:0005737">
    <property type="term" value="C:cytoplasm"/>
    <property type="evidence" value="ECO:0007669"/>
    <property type="project" value="UniProtKB-SubCell"/>
</dbReference>
<dbReference type="PANTHER" id="PTHR10889">
    <property type="entry name" value="DEOXYRIBOSE-PHOSPHATE ALDOLASE"/>
    <property type="match status" value="1"/>
</dbReference>
<comment type="similarity">
    <text evidence="1 6">Belongs to the DeoC/FbaB aldolase family. DeoC type 1 subfamily.</text>
</comment>